<keyword evidence="3" id="KW-1185">Reference proteome</keyword>
<protein>
    <submittedName>
        <fullName evidence="2">Uncharacterized protein</fullName>
    </submittedName>
</protein>
<evidence type="ECO:0000313" key="3">
    <source>
        <dbReference type="Proteomes" id="UP001187192"/>
    </source>
</evidence>
<evidence type="ECO:0000313" key="1">
    <source>
        <dbReference type="EMBL" id="GMN69065.1"/>
    </source>
</evidence>
<dbReference type="EMBL" id="BTGU01000762">
    <property type="protein sequence ID" value="GMN69066.1"/>
    <property type="molecule type" value="Genomic_DNA"/>
</dbReference>
<gene>
    <name evidence="1" type="ORF">TIFTF001_038115</name>
    <name evidence="2" type="ORF">TIFTF001_038118</name>
</gene>
<sequence>MGVGEDVHVCVLWMSRIVAEDWESWEVWVEELESGVGERL</sequence>
<reference evidence="2" key="1">
    <citation type="submission" date="2023-07" db="EMBL/GenBank/DDBJ databases">
        <title>draft genome sequence of fig (Ficus carica).</title>
        <authorList>
            <person name="Takahashi T."/>
            <person name="Nishimura K."/>
        </authorList>
    </citation>
    <scope>NUCLEOTIDE SEQUENCE</scope>
</reference>
<organism evidence="2 3">
    <name type="scientific">Ficus carica</name>
    <name type="common">Common fig</name>
    <dbReference type="NCBI Taxonomy" id="3494"/>
    <lineage>
        <taxon>Eukaryota</taxon>
        <taxon>Viridiplantae</taxon>
        <taxon>Streptophyta</taxon>
        <taxon>Embryophyta</taxon>
        <taxon>Tracheophyta</taxon>
        <taxon>Spermatophyta</taxon>
        <taxon>Magnoliopsida</taxon>
        <taxon>eudicotyledons</taxon>
        <taxon>Gunneridae</taxon>
        <taxon>Pentapetalae</taxon>
        <taxon>rosids</taxon>
        <taxon>fabids</taxon>
        <taxon>Rosales</taxon>
        <taxon>Moraceae</taxon>
        <taxon>Ficeae</taxon>
        <taxon>Ficus</taxon>
    </lineage>
</organism>
<dbReference type="Proteomes" id="UP001187192">
    <property type="component" value="Unassembled WGS sequence"/>
</dbReference>
<accession>A0AA88JE89</accession>
<comment type="caution">
    <text evidence="2">The sequence shown here is derived from an EMBL/GenBank/DDBJ whole genome shotgun (WGS) entry which is preliminary data.</text>
</comment>
<dbReference type="AlphaFoldDB" id="A0AA88JE89"/>
<proteinExistence type="predicted"/>
<dbReference type="EMBL" id="BTGU01000761">
    <property type="protein sequence ID" value="GMN69065.1"/>
    <property type="molecule type" value="Genomic_DNA"/>
</dbReference>
<evidence type="ECO:0000313" key="2">
    <source>
        <dbReference type="EMBL" id="GMN69066.1"/>
    </source>
</evidence>
<name>A0AA88JE89_FICCA</name>